<protein>
    <submittedName>
        <fullName evidence="1">Uncharacterized protein</fullName>
    </submittedName>
</protein>
<dbReference type="AlphaFoldDB" id="A0A8X6RX95"/>
<gene>
    <name evidence="1" type="ORF">TNCV_2492771</name>
</gene>
<comment type="caution">
    <text evidence="1">The sequence shown here is derived from an EMBL/GenBank/DDBJ whole genome shotgun (WGS) entry which is preliminary data.</text>
</comment>
<dbReference type="EMBL" id="BMAU01021206">
    <property type="protein sequence ID" value="GFX99096.1"/>
    <property type="molecule type" value="Genomic_DNA"/>
</dbReference>
<dbReference type="Proteomes" id="UP000887159">
    <property type="component" value="Unassembled WGS sequence"/>
</dbReference>
<evidence type="ECO:0000313" key="2">
    <source>
        <dbReference type="Proteomes" id="UP000887159"/>
    </source>
</evidence>
<proteinExistence type="predicted"/>
<reference evidence="1" key="1">
    <citation type="submission" date="2020-08" db="EMBL/GenBank/DDBJ databases">
        <title>Multicomponent nature underlies the extraordinary mechanical properties of spider dragline silk.</title>
        <authorList>
            <person name="Kono N."/>
            <person name="Nakamura H."/>
            <person name="Mori M."/>
            <person name="Yoshida Y."/>
            <person name="Ohtoshi R."/>
            <person name="Malay A.D."/>
            <person name="Moran D.A.P."/>
            <person name="Tomita M."/>
            <person name="Numata K."/>
            <person name="Arakawa K."/>
        </authorList>
    </citation>
    <scope>NUCLEOTIDE SEQUENCE</scope>
</reference>
<evidence type="ECO:0000313" key="1">
    <source>
        <dbReference type="EMBL" id="GFX99096.1"/>
    </source>
</evidence>
<keyword evidence="2" id="KW-1185">Reference proteome</keyword>
<name>A0A8X6RX95_TRICX</name>
<sequence length="108" mass="12532">MPMKYGMSASSILFNRKIVISWFAPGVDWGERGIERHQVTVWGDGEQKLKNEIGRWSTELRGYSGYRSPVVKITDFWLVRHEFELSAVEDPPCSPIHVQYVEVQTFSR</sequence>
<accession>A0A8X6RX95</accession>
<organism evidence="1 2">
    <name type="scientific">Trichonephila clavipes</name>
    <name type="common">Golden silk orbweaver</name>
    <name type="synonym">Nephila clavipes</name>
    <dbReference type="NCBI Taxonomy" id="2585209"/>
    <lineage>
        <taxon>Eukaryota</taxon>
        <taxon>Metazoa</taxon>
        <taxon>Ecdysozoa</taxon>
        <taxon>Arthropoda</taxon>
        <taxon>Chelicerata</taxon>
        <taxon>Arachnida</taxon>
        <taxon>Araneae</taxon>
        <taxon>Araneomorphae</taxon>
        <taxon>Entelegynae</taxon>
        <taxon>Araneoidea</taxon>
        <taxon>Nephilidae</taxon>
        <taxon>Trichonephila</taxon>
    </lineage>
</organism>